<keyword evidence="1" id="KW-0472">Membrane</keyword>
<evidence type="ECO:0000313" key="3">
    <source>
        <dbReference type="Proteomes" id="UP000199187"/>
    </source>
</evidence>
<evidence type="ECO:0000313" key="2">
    <source>
        <dbReference type="EMBL" id="SFT39293.1"/>
    </source>
</evidence>
<name>A0A1I6XME1_9ENTR</name>
<dbReference type="Proteomes" id="UP000199187">
    <property type="component" value="Unassembled WGS sequence"/>
</dbReference>
<feature type="transmembrane region" description="Helical" evidence="1">
    <location>
        <begin position="61"/>
        <end position="78"/>
    </location>
</feature>
<accession>A0A1I6XME1</accession>
<feature type="transmembrane region" description="Helical" evidence="1">
    <location>
        <begin position="12"/>
        <end position="28"/>
    </location>
</feature>
<keyword evidence="3" id="KW-1185">Reference proteome</keyword>
<dbReference type="AlphaFoldDB" id="A0A1I6XME1"/>
<sequence length="88" mass="10141">MAITKLVRKTARFCYFILIIIGVGHLLPGPETYINYDFASQICDFLYGSVNADSMYDTFSYIDWIIILVIALIIYLSTKMLMSKTRNK</sequence>
<protein>
    <submittedName>
        <fullName evidence="2">Uncharacterized protein</fullName>
    </submittedName>
</protein>
<gene>
    <name evidence="2" type="ORF">SAMN05192562_10174</name>
</gene>
<keyword evidence="1" id="KW-0812">Transmembrane</keyword>
<proteinExistence type="predicted"/>
<organism evidence="2 3">
    <name type="scientific">Kosakonia arachidis</name>
    <dbReference type="NCBI Taxonomy" id="551989"/>
    <lineage>
        <taxon>Bacteria</taxon>
        <taxon>Pseudomonadati</taxon>
        <taxon>Pseudomonadota</taxon>
        <taxon>Gammaproteobacteria</taxon>
        <taxon>Enterobacterales</taxon>
        <taxon>Enterobacteriaceae</taxon>
        <taxon>Kosakonia</taxon>
    </lineage>
</organism>
<keyword evidence="1" id="KW-1133">Transmembrane helix</keyword>
<reference evidence="3" key="1">
    <citation type="submission" date="2016-10" db="EMBL/GenBank/DDBJ databases">
        <authorList>
            <person name="Varghese N."/>
            <person name="Submissions S."/>
        </authorList>
    </citation>
    <scope>NUCLEOTIDE SEQUENCE [LARGE SCALE GENOMIC DNA]</scope>
    <source>
        <strain evidence="3">Ah-143</strain>
    </source>
</reference>
<dbReference type="EMBL" id="FPAU01000001">
    <property type="protein sequence ID" value="SFT39293.1"/>
    <property type="molecule type" value="Genomic_DNA"/>
</dbReference>
<evidence type="ECO:0000256" key="1">
    <source>
        <dbReference type="SAM" id="Phobius"/>
    </source>
</evidence>